<dbReference type="Proteomes" id="UP000323856">
    <property type="component" value="Unassembled WGS sequence"/>
</dbReference>
<sequence length="330" mass="36113">MDDGLQRVQAGTRGIRRRVAGRGFSYVSANGRKIVSEPLLARINSLAIPPAWDQVWIASSPNAHIQATGIDAAGRLQYIYHPRWREVREHEKFIRSLAFAQRLPTVRRIITRDLKQEADGRTRALAAAVRLMDRAGLRVGGAAYAQENGSFGATTLRKRHLELEADRIHLQFRGKSDGHWDVEFIDGLLADYFAALPRTPRSAPAICHAIVSGRRKQWHAVTDSEVNAYLGTVAGQGFTAKDFRTWQGTVVAALSLGRSLRAGATSPEAVTAAVGEAAQWLHNTPAIARASYVNPRVIELFERGVVADGQRQPDSAVLALLLDGASQEST</sequence>
<dbReference type="InterPro" id="IPR014711">
    <property type="entry name" value="TopoI_cat_a-hlx-sub_euk"/>
</dbReference>
<evidence type="ECO:0000256" key="5">
    <source>
        <dbReference type="ARBA" id="ARBA00023125"/>
    </source>
</evidence>
<dbReference type="EMBL" id="VOBL01000014">
    <property type="protein sequence ID" value="KAA0975747.1"/>
    <property type="molecule type" value="Genomic_DNA"/>
</dbReference>
<comment type="catalytic activity">
    <reaction evidence="1">
        <text>ATP-independent breakage of single-stranded DNA, followed by passage and rejoining.</text>
        <dbReference type="EC" id="5.6.2.1"/>
    </reaction>
</comment>
<dbReference type="Gene3D" id="3.90.15.10">
    <property type="entry name" value="Topoisomerase I, Chain A, domain 3"/>
    <property type="match status" value="1"/>
</dbReference>
<evidence type="ECO:0000256" key="3">
    <source>
        <dbReference type="ARBA" id="ARBA00012891"/>
    </source>
</evidence>
<evidence type="ECO:0000256" key="4">
    <source>
        <dbReference type="ARBA" id="ARBA00023029"/>
    </source>
</evidence>
<dbReference type="RefSeq" id="WP_007271395.1">
    <property type="nucleotide sequence ID" value="NZ_JBITUG010000009.1"/>
</dbReference>
<dbReference type="InterPro" id="IPR001631">
    <property type="entry name" value="TopoI"/>
</dbReference>
<name>A0A5B0E9Q5_9MICC</name>
<feature type="domain" description="DNA topoisomerase I catalytic core eukaryotic-type" evidence="7">
    <location>
        <begin position="84"/>
        <end position="285"/>
    </location>
</feature>
<evidence type="ECO:0000256" key="2">
    <source>
        <dbReference type="ARBA" id="ARBA00006645"/>
    </source>
</evidence>
<dbReference type="PRINTS" id="PR00416">
    <property type="entry name" value="EUTPISMRASEI"/>
</dbReference>
<dbReference type="OrthoDB" id="9778962at2"/>
<dbReference type="SUPFAM" id="SSF56349">
    <property type="entry name" value="DNA breaking-rejoining enzymes"/>
    <property type="match status" value="1"/>
</dbReference>
<comment type="similarity">
    <text evidence="2">Belongs to the type IB topoisomerase family.</text>
</comment>
<evidence type="ECO:0000256" key="1">
    <source>
        <dbReference type="ARBA" id="ARBA00000213"/>
    </source>
</evidence>
<gene>
    <name evidence="9" type="ORF">FQ154_13165</name>
</gene>
<dbReference type="GO" id="GO:0003917">
    <property type="term" value="F:DNA topoisomerase type I (single strand cut, ATP-independent) activity"/>
    <property type="evidence" value="ECO:0007669"/>
    <property type="project" value="UniProtKB-EC"/>
</dbReference>
<dbReference type="Pfam" id="PF21338">
    <property type="entry name" value="Top1B_N_bact"/>
    <property type="match status" value="1"/>
</dbReference>
<dbReference type="InterPro" id="IPR049331">
    <property type="entry name" value="Top1B_N_bact"/>
</dbReference>
<dbReference type="GO" id="GO:0006265">
    <property type="term" value="P:DNA topological change"/>
    <property type="evidence" value="ECO:0007669"/>
    <property type="project" value="InterPro"/>
</dbReference>
<dbReference type="GO" id="GO:0003677">
    <property type="term" value="F:DNA binding"/>
    <property type="evidence" value="ECO:0007669"/>
    <property type="project" value="UniProtKB-KW"/>
</dbReference>
<keyword evidence="4" id="KW-0799">Topoisomerase</keyword>
<evidence type="ECO:0000259" key="7">
    <source>
        <dbReference type="Pfam" id="PF01028"/>
    </source>
</evidence>
<dbReference type="SUPFAM" id="SSF55869">
    <property type="entry name" value="DNA topoisomerase I domain"/>
    <property type="match status" value="1"/>
</dbReference>
<comment type="caution">
    <text evidence="9">The sequence shown here is derived from an EMBL/GenBank/DDBJ whole genome shotgun (WGS) entry which is preliminary data.</text>
</comment>
<dbReference type="PROSITE" id="PS52038">
    <property type="entry name" value="TOPO_IB_2"/>
    <property type="match status" value="1"/>
</dbReference>
<organism evidence="9 10">
    <name type="scientific">Paeniglutamicibacter gangotriensis</name>
    <dbReference type="NCBI Taxonomy" id="254787"/>
    <lineage>
        <taxon>Bacteria</taxon>
        <taxon>Bacillati</taxon>
        <taxon>Actinomycetota</taxon>
        <taxon>Actinomycetes</taxon>
        <taxon>Micrococcales</taxon>
        <taxon>Micrococcaceae</taxon>
        <taxon>Paeniglutamicibacter</taxon>
    </lineage>
</organism>
<keyword evidence="5" id="KW-0238">DNA-binding</keyword>
<dbReference type="EC" id="5.6.2.1" evidence="3"/>
<keyword evidence="6 9" id="KW-0413">Isomerase</keyword>
<dbReference type="Gene3D" id="3.30.66.10">
    <property type="entry name" value="DNA topoisomerase I domain"/>
    <property type="match status" value="1"/>
</dbReference>
<dbReference type="AlphaFoldDB" id="A0A5B0E9Q5"/>
<accession>A0A5B0E9Q5</accession>
<evidence type="ECO:0000259" key="8">
    <source>
        <dbReference type="Pfam" id="PF21338"/>
    </source>
</evidence>
<dbReference type="Pfam" id="PF01028">
    <property type="entry name" value="Topoisom_I"/>
    <property type="match status" value="1"/>
</dbReference>
<reference evidence="9 10" key="1">
    <citation type="submission" date="2019-07" db="EMBL/GenBank/DDBJ databases">
        <title>Analysis of the biochemical properties, biological activity and biotechnological potential of siderophores and biosurfactants produced by Antarctic psychrotolerant bacteria.</title>
        <authorList>
            <person name="Styczynski M."/>
            <person name="Krucon T."/>
            <person name="Decewicz P."/>
            <person name="Dziewit L."/>
        </authorList>
    </citation>
    <scope>NUCLEOTIDE SEQUENCE [LARGE SCALE GENOMIC DNA]</scope>
    <source>
        <strain evidence="9 10">ANT_H27</strain>
    </source>
</reference>
<protein>
    <recommendedName>
        <fullName evidence="3">DNA topoisomerase</fullName>
        <ecNumber evidence="3">5.6.2.1</ecNumber>
    </recommendedName>
</protein>
<proteinExistence type="inferred from homology"/>
<dbReference type="InterPro" id="IPR011010">
    <property type="entry name" value="DNA_brk_join_enz"/>
</dbReference>
<dbReference type="Gene3D" id="1.10.132.120">
    <property type="match status" value="1"/>
</dbReference>
<feature type="domain" description="DNA topoisomerase IB N-terminal" evidence="8">
    <location>
        <begin position="23"/>
        <end position="71"/>
    </location>
</feature>
<dbReference type="InterPro" id="IPR013500">
    <property type="entry name" value="TopoI_cat_euk"/>
</dbReference>
<evidence type="ECO:0000313" key="10">
    <source>
        <dbReference type="Proteomes" id="UP000323856"/>
    </source>
</evidence>
<dbReference type="InterPro" id="IPR035447">
    <property type="entry name" value="DNA_topo_I_N_sf"/>
</dbReference>
<evidence type="ECO:0000313" key="9">
    <source>
        <dbReference type="EMBL" id="KAA0975747.1"/>
    </source>
</evidence>
<evidence type="ECO:0000256" key="6">
    <source>
        <dbReference type="ARBA" id="ARBA00023235"/>
    </source>
</evidence>